<protein>
    <recommendedName>
        <fullName evidence="7">FGFR1 oncogene partner (FOP) N-terminal dimerisation domain-containing protein</fullName>
    </recommendedName>
</protein>
<feature type="compositionally biased region" description="Low complexity" evidence="4">
    <location>
        <begin position="284"/>
        <end position="304"/>
    </location>
</feature>
<evidence type="ECO:0000313" key="6">
    <source>
        <dbReference type="Proteomes" id="UP001244341"/>
    </source>
</evidence>
<dbReference type="Gene3D" id="1.20.960.40">
    <property type="match status" value="1"/>
</dbReference>
<dbReference type="EMBL" id="CP126209">
    <property type="protein sequence ID" value="WIA10636.1"/>
    <property type="molecule type" value="Genomic_DNA"/>
</dbReference>
<evidence type="ECO:0000256" key="2">
    <source>
        <dbReference type="ARBA" id="ARBA00022490"/>
    </source>
</evidence>
<keyword evidence="3" id="KW-0206">Cytoskeleton</keyword>
<name>A0ABY8TS95_TETOB</name>
<evidence type="ECO:0000256" key="1">
    <source>
        <dbReference type="ARBA" id="ARBA00004245"/>
    </source>
</evidence>
<dbReference type="PROSITE" id="PS50896">
    <property type="entry name" value="LISH"/>
    <property type="match status" value="1"/>
</dbReference>
<reference evidence="5 6" key="1">
    <citation type="submission" date="2023-05" db="EMBL/GenBank/DDBJ databases">
        <title>A 100% complete, gapless, phased diploid assembly of the Scenedesmus obliquus UTEX 3031 genome.</title>
        <authorList>
            <person name="Biondi T.C."/>
            <person name="Hanschen E.R."/>
            <person name="Kwon T."/>
            <person name="Eng W."/>
            <person name="Kruse C.P.S."/>
            <person name="Koehler S.I."/>
            <person name="Kunde Y."/>
            <person name="Gleasner C.D."/>
            <person name="You Mak K.T."/>
            <person name="Polle J."/>
            <person name="Hovde B.T."/>
            <person name="Starkenburg S.R."/>
        </authorList>
    </citation>
    <scope>NUCLEOTIDE SEQUENCE [LARGE SCALE GENOMIC DNA]</scope>
    <source>
        <strain evidence="5 6">DOE0152z</strain>
    </source>
</reference>
<sequence length="520" mass="53420">MDIIKERVTQVLDSKGVLTRLKAELRANVFLAINDQDIQNGGVGLASKSDGRHREQLLRDPAGVVLVELVRDFLRWSNLQFTSQVFEPEMQLATPPWDRSSLEQHVVAAQPRSGGSGTESDGGSSSSGRQFQEQQSRPVRDAHASIAAALPQQVPSPAAAGELSESFGHLDRSPAAMSLELHGLDSPPAQYTATAAGGAEASSPGSDAAGSSRLSSPSASMEQQQGSVASPPVASMPGRLGPLAALRPNKLAPLPAVKGPVGSISRSSRSPGAPDDLREELRRVGLLGASAADASPGASSNGSPVYGAAQQHTLYYGSGHDLESPGSSMAASAINTREMPPAGNAAAGGGAGSAGLSMAPGVYGSAAGGVNFGSDSSSDDDDFGIAEQRQLFEAARRQLSQSSQGGGQQVPQQQQRLSVAAAAAQWEDDDGESVSDVDIPEDLSVPLEGLDAGDYSEVFRAGAGAEQPQQQAGSQSAAAAAAREQHGLSMDLHETGLSVSDRPGGIGLESADFRIDDDDF</sequence>
<feature type="compositionally biased region" description="Low complexity" evidence="4">
    <location>
        <begin position="397"/>
        <end position="419"/>
    </location>
</feature>
<keyword evidence="2" id="KW-0963">Cytoplasm</keyword>
<dbReference type="Proteomes" id="UP001244341">
    <property type="component" value="Chromosome 2b"/>
</dbReference>
<evidence type="ECO:0000256" key="3">
    <source>
        <dbReference type="ARBA" id="ARBA00023212"/>
    </source>
</evidence>
<keyword evidence="6" id="KW-1185">Reference proteome</keyword>
<dbReference type="PANTHER" id="PTHR15431">
    <property type="entry name" value="FGFR1 ONCOGENE PARTNER/LISH DOMAIN-CONTAINING PROTEIN"/>
    <property type="match status" value="1"/>
</dbReference>
<feature type="compositionally biased region" description="Basic and acidic residues" evidence="4">
    <location>
        <begin position="483"/>
        <end position="494"/>
    </location>
</feature>
<feature type="compositionally biased region" description="Low complexity" evidence="4">
    <location>
        <begin position="460"/>
        <end position="482"/>
    </location>
</feature>
<gene>
    <name evidence="5" type="ORF">OEZ85_010817</name>
</gene>
<feature type="compositionally biased region" description="Low complexity" evidence="4">
    <location>
        <begin position="193"/>
        <end position="220"/>
    </location>
</feature>
<proteinExistence type="predicted"/>
<dbReference type="InterPro" id="IPR006594">
    <property type="entry name" value="LisH"/>
</dbReference>
<evidence type="ECO:0000256" key="4">
    <source>
        <dbReference type="SAM" id="MobiDB-lite"/>
    </source>
</evidence>
<comment type="subcellular location">
    <subcellularLocation>
        <location evidence="1">Cytoplasm</location>
        <location evidence="1">Cytoskeleton</location>
    </subcellularLocation>
</comment>
<feature type="compositionally biased region" description="Low complexity" evidence="4">
    <location>
        <begin position="118"/>
        <end position="128"/>
    </location>
</feature>
<feature type="compositionally biased region" description="Acidic residues" evidence="4">
    <location>
        <begin position="426"/>
        <end position="441"/>
    </location>
</feature>
<evidence type="ECO:0000313" key="5">
    <source>
        <dbReference type="EMBL" id="WIA10636.1"/>
    </source>
</evidence>
<evidence type="ECO:0008006" key="7">
    <source>
        <dbReference type="Google" id="ProtNLM"/>
    </source>
</evidence>
<feature type="region of interest" description="Disordered" evidence="4">
    <location>
        <begin position="182"/>
        <end position="306"/>
    </location>
</feature>
<organism evidence="5 6">
    <name type="scientific">Tetradesmus obliquus</name>
    <name type="common">Green alga</name>
    <name type="synonym">Acutodesmus obliquus</name>
    <dbReference type="NCBI Taxonomy" id="3088"/>
    <lineage>
        <taxon>Eukaryota</taxon>
        <taxon>Viridiplantae</taxon>
        <taxon>Chlorophyta</taxon>
        <taxon>core chlorophytes</taxon>
        <taxon>Chlorophyceae</taxon>
        <taxon>CS clade</taxon>
        <taxon>Sphaeropleales</taxon>
        <taxon>Scenedesmaceae</taxon>
        <taxon>Tetradesmus</taxon>
    </lineage>
</organism>
<dbReference type="PANTHER" id="PTHR15431:SF4">
    <property type="entry name" value="PROTEIN TONNEAU 1B"/>
    <property type="match status" value="1"/>
</dbReference>
<accession>A0ABY8TS95</accession>
<feature type="region of interest" description="Disordered" evidence="4">
    <location>
        <begin position="373"/>
        <end position="520"/>
    </location>
</feature>
<feature type="region of interest" description="Disordered" evidence="4">
    <location>
        <begin position="105"/>
        <end position="142"/>
    </location>
</feature>